<gene>
    <name evidence="2" type="ORF">ABB37_00220</name>
</gene>
<dbReference type="OrthoDB" id="10594168at2759"/>
<dbReference type="VEuPathDB" id="TriTrypDB:LpyrH10_01_2200"/>
<name>A0A0N0E012_LEPPY</name>
<feature type="region of interest" description="Disordered" evidence="1">
    <location>
        <begin position="124"/>
        <end position="149"/>
    </location>
</feature>
<comment type="caution">
    <text evidence="2">The sequence shown here is derived from an EMBL/GenBank/DDBJ whole genome shotgun (WGS) entry which is preliminary data.</text>
</comment>
<accession>A0A0N0E012</accession>
<sequence>MDPEFFSRSTPRTPHTAKYAALLRRLELSCLMCGAADSAAVASPVHAAVSHAVGPSPKSAPPTHSHNGDRRRLTRQQALLSTPSSRGLSSVLSDTTDSSCDASSYFSGSFASYAPRWCGKETAQRCGPPRTANAKSSVAGASTSVSLSPPPPPLFEVRVRKHTRRHGKEEVAQQRLLFVQEFCGSTTPTPAKVHDAVAAQGRLSAHQTPCSPCGAAYRVAHVSKAVTPTTDDYFSHYLAHYRSQQSVSAPPTQRQTAANGDTSTEREVSCATAAETHEPPPCLSTPGCSPILVARDVDLMGREKDVCDSPDIVCRLFTSAASEDEEAF</sequence>
<reference evidence="2 3" key="1">
    <citation type="submission" date="2015-07" db="EMBL/GenBank/DDBJ databases">
        <title>High-quality genome of monoxenous trypanosomatid Leptomonas pyrrhocoris.</title>
        <authorList>
            <person name="Flegontov P."/>
            <person name="Butenko A."/>
            <person name="Firsov S."/>
            <person name="Vlcek C."/>
            <person name="Logacheva M.D."/>
            <person name="Field M."/>
            <person name="Filatov D."/>
            <person name="Flegontova O."/>
            <person name="Gerasimov E."/>
            <person name="Jackson A.P."/>
            <person name="Kelly S."/>
            <person name="Opperdoes F."/>
            <person name="O'Reilly A."/>
            <person name="Votypka J."/>
            <person name="Yurchenko V."/>
            <person name="Lukes J."/>
        </authorList>
    </citation>
    <scope>NUCLEOTIDE SEQUENCE [LARGE SCALE GENOMIC DNA]</scope>
    <source>
        <strain evidence="2">H10</strain>
    </source>
</reference>
<feature type="region of interest" description="Disordered" evidence="1">
    <location>
        <begin position="51"/>
        <end position="70"/>
    </location>
</feature>
<organism evidence="2 3">
    <name type="scientific">Leptomonas pyrrhocoris</name>
    <name type="common">Firebug parasite</name>
    <dbReference type="NCBI Taxonomy" id="157538"/>
    <lineage>
        <taxon>Eukaryota</taxon>
        <taxon>Discoba</taxon>
        <taxon>Euglenozoa</taxon>
        <taxon>Kinetoplastea</taxon>
        <taxon>Metakinetoplastina</taxon>
        <taxon>Trypanosomatida</taxon>
        <taxon>Trypanosomatidae</taxon>
        <taxon>Leishmaniinae</taxon>
        <taxon>Leptomonas</taxon>
    </lineage>
</organism>
<feature type="region of interest" description="Disordered" evidence="1">
    <location>
        <begin position="244"/>
        <end position="282"/>
    </location>
</feature>
<dbReference type="Proteomes" id="UP000037923">
    <property type="component" value="Unassembled WGS sequence"/>
</dbReference>
<evidence type="ECO:0000313" key="3">
    <source>
        <dbReference type="Proteomes" id="UP000037923"/>
    </source>
</evidence>
<evidence type="ECO:0000256" key="1">
    <source>
        <dbReference type="SAM" id="MobiDB-lite"/>
    </source>
</evidence>
<feature type="region of interest" description="Disordered" evidence="1">
    <location>
        <begin position="80"/>
        <end position="101"/>
    </location>
</feature>
<keyword evidence="3" id="KW-1185">Reference proteome</keyword>
<feature type="compositionally biased region" description="Polar residues" evidence="1">
    <location>
        <begin position="244"/>
        <end position="262"/>
    </location>
</feature>
<dbReference type="OMA" id="NETPNSH"/>
<feature type="compositionally biased region" description="Low complexity" evidence="1">
    <location>
        <begin position="88"/>
        <end position="101"/>
    </location>
</feature>
<dbReference type="RefSeq" id="XP_015664347.1">
    <property type="nucleotide sequence ID" value="XM_015796339.1"/>
</dbReference>
<protein>
    <submittedName>
        <fullName evidence="2">Uncharacterized protein</fullName>
    </submittedName>
</protein>
<proteinExistence type="predicted"/>
<evidence type="ECO:0000313" key="2">
    <source>
        <dbReference type="EMBL" id="KPA85908.1"/>
    </source>
</evidence>
<dbReference type="GeneID" id="26900518"/>
<dbReference type="AlphaFoldDB" id="A0A0N0E012"/>
<dbReference type="EMBL" id="LGTL01000001">
    <property type="protein sequence ID" value="KPA85908.1"/>
    <property type="molecule type" value="Genomic_DNA"/>
</dbReference>
<feature type="compositionally biased region" description="Polar residues" evidence="1">
    <location>
        <begin position="133"/>
        <end position="145"/>
    </location>
</feature>